<evidence type="ECO:0008006" key="5">
    <source>
        <dbReference type="Google" id="ProtNLM"/>
    </source>
</evidence>
<dbReference type="eggNOG" id="COG0354">
    <property type="taxonomic scope" value="Bacteria"/>
</dbReference>
<keyword evidence="1" id="KW-0809">Transit peptide</keyword>
<dbReference type="Gene3D" id="3.30.1360.120">
    <property type="entry name" value="Probable tRNA modification gtpase trme, domain 1"/>
    <property type="match status" value="1"/>
</dbReference>
<evidence type="ECO:0000256" key="2">
    <source>
        <dbReference type="SAM" id="MobiDB-lite"/>
    </source>
</evidence>
<evidence type="ECO:0000313" key="3">
    <source>
        <dbReference type="EMBL" id="AEI08479.1"/>
    </source>
</evidence>
<dbReference type="SUPFAM" id="SSF103025">
    <property type="entry name" value="Folate-binding domain"/>
    <property type="match status" value="1"/>
</dbReference>
<gene>
    <name evidence="3" type="ordered locus">CRES_0116</name>
</gene>
<dbReference type="EMBL" id="CP002857">
    <property type="protein sequence ID" value="AEI08479.1"/>
    <property type="molecule type" value="Genomic_DNA"/>
</dbReference>
<dbReference type="NCBIfam" id="TIGR03317">
    <property type="entry name" value="ygfZ_signature"/>
    <property type="match status" value="1"/>
</dbReference>
<dbReference type="InterPro" id="IPR027266">
    <property type="entry name" value="TrmE/GcvT-like"/>
</dbReference>
<feature type="region of interest" description="Disordered" evidence="2">
    <location>
        <begin position="405"/>
        <end position="427"/>
    </location>
</feature>
<feature type="compositionally biased region" description="Basic and acidic residues" evidence="2">
    <location>
        <begin position="405"/>
        <end position="414"/>
    </location>
</feature>
<protein>
    <recommendedName>
        <fullName evidence="5">Aminomethyltransferase folate-binding domain-containing protein</fullName>
    </recommendedName>
</protein>
<sequence length="427" mass="45428">MLENSVSPLVSHVPGAANVVDEKTTPTAAHYGDPLVEQQRLARSIGLVDRWDRTAILVKGEEAHTWLNDLISQKINAINTGQATYGLLLDVQGRVTHQFGIAALPDGILLDCPSRHAAGLADYLTKMIFWAKVEVEILPLAQLTLVSSRLPCIDAAGALNSPSPSEELCSVLESPKVTDHDGAPTLKPLVEAITALPGGHSWRFRSLRPIGTDDPSTAMGAIDIWVPRDNVSAAWDILSDYTKPAGHMAYDALRIAARIPEVGIDTDEKTIPHEAAFFTGPRTAQATTLGSVSDGPTAYAVHMNKGCYRGQETVSRVQNLGKPPRVLVLLHLDGSANRLPAVGSDFTAEGKTIGRVGSSAHDGDLGPIALALVKRGIVEKLASNPQSAPALQADGVDAAIDPADLVRDDAERPGRAAVNQLRSRSQR</sequence>
<evidence type="ECO:0000313" key="4">
    <source>
        <dbReference type="Proteomes" id="UP000000492"/>
    </source>
</evidence>
<dbReference type="InterPro" id="IPR017703">
    <property type="entry name" value="YgfZ/GCV_T_CS"/>
</dbReference>
<dbReference type="GO" id="GO:0016226">
    <property type="term" value="P:iron-sulfur cluster assembly"/>
    <property type="evidence" value="ECO:0007669"/>
    <property type="project" value="TreeGrafter"/>
</dbReference>
<dbReference type="PANTHER" id="PTHR22602">
    <property type="entry name" value="TRANSFERASE CAF17, MITOCHONDRIAL-RELATED"/>
    <property type="match status" value="1"/>
</dbReference>
<keyword evidence="4" id="KW-1185">Reference proteome</keyword>
<proteinExistence type="predicted"/>
<name>F8E130_CORRG</name>
<dbReference type="AlphaFoldDB" id="F8E130"/>
<organism evidence="3 4">
    <name type="scientific">Corynebacterium resistens (strain DSM 45100 / JCM 12819 / GTC 2026 / SICGH 158)</name>
    <dbReference type="NCBI Taxonomy" id="662755"/>
    <lineage>
        <taxon>Bacteria</taxon>
        <taxon>Bacillati</taxon>
        <taxon>Actinomycetota</taxon>
        <taxon>Actinomycetes</taxon>
        <taxon>Mycobacteriales</taxon>
        <taxon>Corynebacteriaceae</taxon>
        <taxon>Corynebacterium</taxon>
    </lineage>
</organism>
<dbReference type="KEGG" id="crd:CRES_0116"/>
<evidence type="ECO:0000256" key="1">
    <source>
        <dbReference type="ARBA" id="ARBA00022946"/>
    </source>
</evidence>
<dbReference type="HOGENOM" id="CLU_007884_6_0_11"/>
<dbReference type="Proteomes" id="UP000000492">
    <property type="component" value="Chromosome"/>
</dbReference>
<dbReference type="PANTHER" id="PTHR22602:SF0">
    <property type="entry name" value="TRANSFERASE CAF17, MITOCHONDRIAL-RELATED"/>
    <property type="match status" value="1"/>
</dbReference>
<dbReference type="STRING" id="662755.CRES_0116"/>
<reference evidence="3 4" key="1">
    <citation type="journal article" date="2012" name="BMC Genomics">
        <title>Complete genome sequence, lifestyle, and multi-drug resistance of the human pathogen Corynebacterium resistens DSM 45100 isolated from blood samples of a leukemia patient.</title>
        <authorList>
            <person name="Schroder J."/>
            <person name="Maus I."/>
            <person name="Meyer K."/>
            <person name="Wordemann S."/>
            <person name="Blom J."/>
            <person name="Jaenicke S."/>
            <person name="Schneider J."/>
            <person name="Trost E."/>
            <person name="Tauch A."/>
        </authorList>
    </citation>
    <scope>NUCLEOTIDE SEQUENCE [LARGE SCALE GENOMIC DNA]</scope>
    <source>
        <strain evidence="4">DSM 45100 / JCM 12819 / CCUG 50093 / GTC 2026 / SICGH 158</strain>
    </source>
</reference>
<dbReference type="InterPro" id="IPR045179">
    <property type="entry name" value="YgfZ/GcvT"/>
</dbReference>
<accession>F8E130</accession>
<dbReference type="PIRSF" id="PIRSF006487">
    <property type="entry name" value="GcvT"/>
    <property type="match status" value="1"/>
</dbReference>